<feature type="domain" description="KaiC" evidence="7">
    <location>
        <begin position="3"/>
        <end position="240"/>
    </location>
</feature>
<evidence type="ECO:0000313" key="8">
    <source>
        <dbReference type="EMBL" id="SFP14720.1"/>
    </source>
</evidence>
<dbReference type="InterPro" id="IPR003593">
    <property type="entry name" value="AAA+_ATPase"/>
</dbReference>
<name>A0A1I5MZ15_9RHOB</name>
<evidence type="ECO:0000256" key="4">
    <source>
        <dbReference type="ARBA" id="ARBA00022737"/>
    </source>
</evidence>
<dbReference type="InterPro" id="IPR010624">
    <property type="entry name" value="KaiC_dom"/>
</dbReference>
<evidence type="ECO:0000256" key="6">
    <source>
        <dbReference type="ARBA" id="ARBA00022801"/>
    </source>
</evidence>
<organism evidence="8 9">
    <name type="scientific">Tranquillimonas alkanivorans</name>
    <dbReference type="NCBI Taxonomy" id="441119"/>
    <lineage>
        <taxon>Bacteria</taxon>
        <taxon>Pseudomonadati</taxon>
        <taxon>Pseudomonadota</taxon>
        <taxon>Alphaproteobacteria</taxon>
        <taxon>Rhodobacterales</taxon>
        <taxon>Roseobacteraceae</taxon>
        <taxon>Tranquillimonas</taxon>
    </lineage>
</organism>
<evidence type="ECO:0000256" key="5">
    <source>
        <dbReference type="ARBA" id="ARBA00022777"/>
    </source>
</evidence>
<reference evidence="8 9" key="1">
    <citation type="submission" date="2016-10" db="EMBL/GenBank/DDBJ databases">
        <authorList>
            <person name="de Groot N.N."/>
        </authorList>
    </citation>
    <scope>NUCLEOTIDE SEQUENCE [LARGE SCALE GENOMIC DNA]</scope>
    <source>
        <strain evidence="8 9">DSM 19547</strain>
    </source>
</reference>
<keyword evidence="6" id="KW-0378">Hydrolase</keyword>
<dbReference type="InterPro" id="IPR014774">
    <property type="entry name" value="KaiC-like_dom"/>
</dbReference>
<keyword evidence="9" id="KW-1185">Reference proteome</keyword>
<evidence type="ECO:0000256" key="1">
    <source>
        <dbReference type="ARBA" id="ARBA00012513"/>
    </source>
</evidence>
<dbReference type="EC" id="2.7.11.1" evidence="1"/>
<evidence type="ECO:0000259" key="7">
    <source>
        <dbReference type="PROSITE" id="PS51146"/>
    </source>
</evidence>
<dbReference type="PROSITE" id="PS51146">
    <property type="entry name" value="KAIC"/>
    <property type="match status" value="2"/>
</dbReference>
<sequence length="482" mass="52842">MTNTVSTGIDGLDAILEGGLPPGRIILIEGAPGTGKTTLGMHFLTAAAARGETALFFSFAQSREEVQMIADSHGFDLSKVELVSPASEEEDALERATSVETDEAMLENLLHEVRDVLENVKPDVFVFDSLLELRLLSSSQVAYRRNLLELRKLLRQAGVTALLLDHKEDHGGEGHERGIMHGVIRLSADFPPIGVIHRRLSVLKMRGARFREGFHDFRIRTGGLSIYPRVVPTESRSPGPVRLKQLRIEDETFGPMLGGGLEFGTTTLIAGQAGTGKSTLSSVFAVEAAKQGVKSALFLFEERPEIFRERSQGLGLDLSAHEDEGQVCLQHFDPAEISPGEFSRTVIGAVKDGARLILVDSLSGYLNALPDRDNVVTHLHSLLQYLARQECAVIATLAQKGLLDEPPVSAIDTSYISDSVILLRQYSEEARIRRSVAVLKKRHSQHARGIAELMIEPGRVHVKEMSPQEVQETREAGQLSRD</sequence>
<dbReference type="Proteomes" id="UP000199356">
    <property type="component" value="Unassembled WGS sequence"/>
</dbReference>
<evidence type="ECO:0000313" key="9">
    <source>
        <dbReference type="Proteomes" id="UP000199356"/>
    </source>
</evidence>
<gene>
    <name evidence="8" type="ORF">SAMN04488047_10316</name>
</gene>
<dbReference type="PANTHER" id="PTHR42926">
    <property type="match status" value="1"/>
</dbReference>
<dbReference type="OrthoDB" id="9787927at2"/>
<evidence type="ECO:0000256" key="3">
    <source>
        <dbReference type="ARBA" id="ARBA00022679"/>
    </source>
</evidence>
<proteinExistence type="predicted"/>
<dbReference type="GO" id="GO:0016787">
    <property type="term" value="F:hydrolase activity"/>
    <property type="evidence" value="ECO:0007669"/>
    <property type="project" value="UniProtKB-KW"/>
</dbReference>
<dbReference type="AlphaFoldDB" id="A0A1I5MZ15"/>
<keyword evidence="4" id="KW-0677">Repeat</keyword>
<dbReference type="PANTHER" id="PTHR42926:SF1">
    <property type="entry name" value="CIRCADIAN CLOCK OSCILLATOR PROTEIN KAIC 1"/>
    <property type="match status" value="1"/>
</dbReference>
<dbReference type="GO" id="GO:0005524">
    <property type="term" value="F:ATP binding"/>
    <property type="evidence" value="ECO:0007669"/>
    <property type="project" value="InterPro"/>
</dbReference>
<dbReference type="InterPro" id="IPR030665">
    <property type="entry name" value="KaiC"/>
</dbReference>
<dbReference type="EMBL" id="FOXA01000003">
    <property type="protein sequence ID" value="SFP14720.1"/>
    <property type="molecule type" value="Genomic_DNA"/>
</dbReference>
<dbReference type="InterPro" id="IPR051347">
    <property type="entry name" value="Circadian_clock_KaiC-rel"/>
</dbReference>
<evidence type="ECO:0000256" key="2">
    <source>
        <dbReference type="ARBA" id="ARBA00022553"/>
    </source>
</evidence>
<dbReference type="PIRSF" id="PIRSF039117">
    <property type="entry name" value="KaiC"/>
    <property type="match status" value="1"/>
</dbReference>
<dbReference type="SMART" id="SM00382">
    <property type="entry name" value="AAA"/>
    <property type="match status" value="2"/>
</dbReference>
<dbReference type="Pfam" id="PF06745">
    <property type="entry name" value="ATPase"/>
    <property type="match status" value="2"/>
</dbReference>
<dbReference type="STRING" id="441119.SAMN04488047_10316"/>
<keyword evidence="2" id="KW-0597">Phosphoprotein</keyword>
<accession>A0A1I5MZ15</accession>
<dbReference type="InterPro" id="IPR027417">
    <property type="entry name" value="P-loop_NTPase"/>
</dbReference>
<dbReference type="GO" id="GO:0004674">
    <property type="term" value="F:protein serine/threonine kinase activity"/>
    <property type="evidence" value="ECO:0007669"/>
    <property type="project" value="UniProtKB-EC"/>
</dbReference>
<feature type="domain" description="KaiC" evidence="7">
    <location>
        <begin position="244"/>
        <end position="476"/>
    </location>
</feature>
<dbReference type="SUPFAM" id="SSF52540">
    <property type="entry name" value="P-loop containing nucleoside triphosphate hydrolases"/>
    <property type="match status" value="2"/>
</dbReference>
<dbReference type="Gene3D" id="3.40.50.300">
    <property type="entry name" value="P-loop containing nucleotide triphosphate hydrolases"/>
    <property type="match status" value="2"/>
</dbReference>
<dbReference type="RefSeq" id="WP_093418746.1">
    <property type="nucleotide sequence ID" value="NZ_FOXA01000003.1"/>
</dbReference>
<protein>
    <recommendedName>
        <fullName evidence="1">non-specific serine/threonine protein kinase</fullName>
        <ecNumber evidence="1">2.7.11.1</ecNumber>
    </recommendedName>
</protein>
<keyword evidence="3" id="KW-0808">Transferase</keyword>
<keyword evidence="5" id="KW-0418">Kinase</keyword>